<dbReference type="PANTHER" id="PTHR43211:SF1">
    <property type="entry name" value="BLL6422 PROTEIN"/>
    <property type="match status" value="1"/>
</dbReference>
<dbReference type="AlphaFoldDB" id="M3C3P2"/>
<dbReference type="Pfam" id="PF01557">
    <property type="entry name" value="FAA_hydrolase"/>
    <property type="match status" value="1"/>
</dbReference>
<dbReference type="PANTHER" id="PTHR43211">
    <property type="entry name" value="FUMARYLACETOACETATE HYDROLASE"/>
    <property type="match status" value="1"/>
</dbReference>
<evidence type="ECO:0000313" key="3">
    <source>
        <dbReference type="Proteomes" id="UP000011740"/>
    </source>
</evidence>
<evidence type="ECO:0000259" key="1">
    <source>
        <dbReference type="Pfam" id="PF01557"/>
    </source>
</evidence>
<dbReference type="eggNOG" id="COG0179">
    <property type="taxonomic scope" value="Bacteria"/>
</dbReference>
<dbReference type="EMBL" id="AORZ01000073">
    <property type="protein sequence ID" value="EME98585.1"/>
    <property type="molecule type" value="Genomic_DNA"/>
</dbReference>
<dbReference type="GO" id="GO:0016787">
    <property type="term" value="F:hydrolase activity"/>
    <property type="evidence" value="ECO:0007669"/>
    <property type="project" value="UniProtKB-KW"/>
</dbReference>
<accession>M3C3P2</accession>
<dbReference type="Proteomes" id="UP000011740">
    <property type="component" value="Unassembled WGS sequence"/>
</dbReference>
<protein>
    <submittedName>
        <fullName evidence="2">Fumarylacetoacetate (FAA) hydrolase</fullName>
    </submittedName>
</protein>
<dbReference type="InterPro" id="IPR036663">
    <property type="entry name" value="Fumarylacetoacetase_C_sf"/>
</dbReference>
<evidence type="ECO:0000313" key="2">
    <source>
        <dbReference type="EMBL" id="EME98585.1"/>
    </source>
</evidence>
<proteinExistence type="predicted"/>
<dbReference type="SUPFAM" id="SSF56529">
    <property type="entry name" value="FAH"/>
    <property type="match status" value="1"/>
</dbReference>
<sequence>MPIRPPGTTDRTIGAVMRLITFVGKHPAGGPPPDRPRAGVLLDGGAPDGAVLDLTAAAPDDPRLGSLQALIESGEAGLDRVRELCERRPGEAVRPLADLRLLAPLPRPVRLRDCGLFIAHLESGLRELARRQAAAAEDPAAEFERLMASGKFDLSPLFRERVMYYTADHLAVSGPEDEITAPTGSRELDFELEFAAVVGRTGRDVKPADAPAHVFGYTVFNDWSARDLQAVLMRAGVGPCEGKDFAGSNTLGPCVVTRDELPDPYSLTMTARVNGEEWSRGTTDGMEHSFEDAVVHLSRDRAVHAGEVIGSGTVPSGTGFDLGRHLKDGDVVELEVEGIGVLRNTVRVPAARNGEPGRS</sequence>
<organism evidence="2 3">
    <name type="scientific">Streptomyces mobaraensis (strain ATCC 29032 / DSM 40847 / JCM 4168 / NBRC 13819 / NCIMB 11159 / IPCR 16-22)</name>
    <dbReference type="NCBI Taxonomy" id="1223523"/>
    <lineage>
        <taxon>Bacteria</taxon>
        <taxon>Bacillati</taxon>
        <taxon>Actinomycetota</taxon>
        <taxon>Actinomycetes</taxon>
        <taxon>Kitasatosporales</taxon>
        <taxon>Streptomycetaceae</taxon>
        <taxon>Streptomyces</taxon>
    </lineage>
</organism>
<keyword evidence="2" id="KW-0378">Hydrolase</keyword>
<dbReference type="InterPro" id="IPR011234">
    <property type="entry name" value="Fumarylacetoacetase-like_C"/>
</dbReference>
<gene>
    <name evidence="2" type="ORF">H340_20834</name>
</gene>
<name>M3C3P2_STRM1</name>
<dbReference type="STRING" id="1223523.H340_20834"/>
<comment type="caution">
    <text evidence="2">The sequence shown here is derived from an EMBL/GenBank/DDBJ whole genome shotgun (WGS) entry which is preliminary data.</text>
</comment>
<dbReference type="Gene3D" id="3.90.850.10">
    <property type="entry name" value="Fumarylacetoacetase-like, C-terminal domain"/>
    <property type="match status" value="1"/>
</dbReference>
<reference evidence="2 3" key="1">
    <citation type="journal article" date="2013" name="Genome Announc.">
        <title>Whole-Genome Shotgun Assembly and Analysis of the Genome of Streptomyces mobaraensis DSM 40847, a Strain for Industrial Production of Microbial Transglutaminase.</title>
        <authorList>
            <person name="Yang H."/>
            <person name="He T."/>
            <person name="Wu W."/>
            <person name="Zhu W."/>
            <person name="Lu B."/>
            <person name="Sun W."/>
        </authorList>
    </citation>
    <scope>NUCLEOTIDE SEQUENCE [LARGE SCALE GENOMIC DNA]</scope>
    <source>
        <strain evidence="2 3">DSM 40847</strain>
    </source>
</reference>
<feature type="domain" description="Fumarylacetoacetase-like C-terminal" evidence="1">
    <location>
        <begin position="162"/>
        <end position="347"/>
    </location>
</feature>
<dbReference type="PATRIC" id="fig|1223523.3.peg.4243"/>